<dbReference type="RefSeq" id="WP_024381844.1">
    <property type="nucleotide sequence ID" value="NZ_ALLE01000017.1"/>
</dbReference>
<accession>A0A075SDH2</accession>
<proteinExistence type="predicted"/>
<dbReference type="InterPro" id="IPR032580">
    <property type="entry name" value="SatD"/>
</dbReference>
<protein>
    <submittedName>
        <fullName evidence="1">DNA-binding protein</fullName>
    </submittedName>
</protein>
<sequence length="222" mass="25359">MNYIAIIGDIVNSKQTSNRSSIQERLKQQLNRINHSFAQDFASPFTITKGDEFQALCKPNPYIFLIIDQIQLAFRDEVEIRFGIGLGEILTAIDPKLSIGADGPAYWEARKAIDFIHDNHDYGTSKIAFSSEYKQIDRVINPLLTSSDFIKGAWNRSQTDLFETLISKKIYQEDFTQKPIAEKMKLSQSAFTKRLKSSGIKLYLRNRQTAMNLILQLSQKEG</sequence>
<gene>
    <name evidence="1" type="ORF">ID09_04935</name>
</gene>
<dbReference type="Pfam" id="PF16264">
    <property type="entry name" value="SatD"/>
    <property type="match status" value="1"/>
</dbReference>
<reference evidence="1 2" key="1">
    <citation type="journal article" date="2014" name="Genome Announc.">
        <title>Whole-Genome Sequence of Streptococcus suis Serotype 4 Reference Strain 6407.</title>
        <authorList>
            <person name="Wang K."/>
            <person name="Chen J."/>
            <person name="Yao H."/>
            <person name="Lu C."/>
        </authorList>
    </citation>
    <scope>NUCLEOTIDE SEQUENCE [LARGE SCALE GENOMIC DNA]</scope>
    <source>
        <strain evidence="1">6407</strain>
    </source>
</reference>
<dbReference type="AlphaFoldDB" id="A0A075SDH2"/>
<dbReference type="EMBL" id="CP008921">
    <property type="protein sequence ID" value="AIG43412.1"/>
    <property type="molecule type" value="Genomic_DNA"/>
</dbReference>
<organism evidence="1 2">
    <name type="scientific">Streptococcus suis 6407</name>
    <dbReference type="NCBI Taxonomy" id="1214179"/>
    <lineage>
        <taxon>Bacteria</taxon>
        <taxon>Bacillati</taxon>
        <taxon>Bacillota</taxon>
        <taxon>Bacilli</taxon>
        <taxon>Lactobacillales</taxon>
        <taxon>Streptococcaceae</taxon>
        <taxon>Streptococcus</taxon>
    </lineage>
</organism>
<evidence type="ECO:0000313" key="1">
    <source>
        <dbReference type="EMBL" id="AIG43412.1"/>
    </source>
</evidence>
<evidence type="ECO:0000313" key="2">
    <source>
        <dbReference type="Proteomes" id="UP000028185"/>
    </source>
</evidence>
<name>A0A075SDH2_STRSU</name>
<keyword evidence="1" id="KW-0238">DNA-binding</keyword>
<dbReference type="GO" id="GO:0003677">
    <property type="term" value="F:DNA binding"/>
    <property type="evidence" value="ECO:0007669"/>
    <property type="project" value="UniProtKB-KW"/>
</dbReference>
<dbReference type="PATRIC" id="fig|1214179.4.peg.946"/>
<dbReference type="Proteomes" id="UP000028185">
    <property type="component" value="Chromosome"/>
</dbReference>
<dbReference type="HOGENOM" id="CLU_077332_0_0_9"/>